<dbReference type="Proteomes" id="UP001180020">
    <property type="component" value="Unassembled WGS sequence"/>
</dbReference>
<protein>
    <recommendedName>
        <fullName evidence="2">Transposase-associated domain-containing protein</fullName>
    </recommendedName>
</protein>
<evidence type="ECO:0000259" key="2">
    <source>
        <dbReference type="Pfam" id="PF13963"/>
    </source>
</evidence>
<dbReference type="InterPro" id="IPR029480">
    <property type="entry name" value="Transpos_assoc"/>
</dbReference>
<sequence>MSLGVDEGSQIQLESHALTTHHICHLFLNKTKPRAISRLETPSAVNRDLTMNKSWMFIRDRRYEEFQASVASFLEVAHNCPANRKNEAGHIRCPCQRCGNRYFFPLGAVEMHLYKSRIMPSNMTWTSHGEAVPPIQFPRNIREQNLPQSSSVDEEEDEEYEDGPADLFKDTHFSESKGWISDEAAAKHSM</sequence>
<feature type="compositionally biased region" description="Acidic residues" evidence="1">
    <location>
        <begin position="152"/>
        <end position="164"/>
    </location>
</feature>
<feature type="region of interest" description="Disordered" evidence="1">
    <location>
        <begin position="139"/>
        <end position="170"/>
    </location>
</feature>
<proteinExistence type="predicted"/>
<feature type="domain" description="Transposase-associated" evidence="2">
    <location>
        <begin position="53"/>
        <end position="130"/>
    </location>
</feature>
<name>A0AAV9CSJ0_ACOCL</name>
<gene>
    <name evidence="3" type="ORF">QJS10_CPB17g00615</name>
</gene>
<accession>A0AAV9CSJ0</accession>
<evidence type="ECO:0000256" key="1">
    <source>
        <dbReference type="SAM" id="MobiDB-lite"/>
    </source>
</evidence>
<comment type="caution">
    <text evidence="3">The sequence shown here is derived from an EMBL/GenBank/DDBJ whole genome shotgun (WGS) entry which is preliminary data.</text>
</comment>
<dbReference type="AlphaFoldDB" id="A0AAV9CSJ0"/>
<keyword evidence="4" id="KW-1185">Reference proteome</keyword>
<evidence type="ECO:0000313" key="4">
    <source>
        <dbReference type="Proteomes" id="UP001180020"/>
    </source>
</evidence>
<reference evidence="3" key="2">
    <citation type="submission" date="2023-06" db="EMBL/GenBank/DDBJ databases">
        <authorList>
            <person name="Ma L."/>
            <person name="Liu K.-W."/>
            <person name="Li Z."/>
            <person name="Hsiao Y.-Y."/>
            <person name="Qi Y."/>
            <person name="Fu T."/>
            <person name="Tang G."/>
            <person name="Zhang D."/>
            <person name="Sun W.-H."/>
            <person name="Liu D.-K."/>
            <person name="Li Y."/>
            <person name="Chen G.-Z."/>
            <person name="Liu X.-D."/>
            <person name="Liao X.-Y."/>
            <person name="Jiang Y.-T."/>
            <person name="Yu X."/>
            <person name="Hao Y."/>
            <person name="Huang J."/>
            <person name="Zhao X.-W."/>
            <person name="Ke S."/>
            <person name="Chen Y.-Y."/>
            <person name="Wu W.-L."/>
            <person name="Hsu J.-L."/>
            <person name="Lin Y.-F."/>
            <person name="Huang M.-D."/>
            <person name="Li C.-Y."/>
            <person name="Huang L."/>
            <person name="Wang Z.-W."/>
            <person name="Zhao X."/>
            <person name="Zhong W.-Y."/>
            <person name="Peng D.-H."/>
            <person name="Ahmad S."/>
            <person name="Lan S."/>
            <person name="Zhang J.-S."/>
            <person name="Tsai W.-C."/>
            <person name="Van De Peer Y."/>
            <person name="Liu Z.-J."/>
        </authorList>
    </citation>
    <scope>NUCLEOTIDE SEQUENCE</scope>
    <source>
        <strain evidence="3">CP</strain>
        <tissue evidence="3">Leaves</tissue>
    </source>
</reference>
<evidence type="ECO:0000313" key="3">
    <source>
        <dbReference type="EMBL" id="KAK1292138.1"/>
    </source>
</evidence>
<organism evidence="3 4">
    <name type="scientific">Acorus calamus</name>
    <name type="common">Sweet flag</name>
    <dbReference type="NCBI Taxonomy" id="4465"/>
    <lineage>
        <taxon>Eukaryota</taxon>
        <taxon>Viridiplantae</taxon>
        <taxon>Streptophyta</taxon>
        <taxon>Embryophyta</taxon>
        <taxon>Tracheophyta</taxon>
        <taxon>Spermatophyta</taxon>
        <taxon>Magnoliopsida</taxon>
        <taxon>Liliopsida</taxon>
        <taxon>Acoraceae</taxon>
        <taxon>Acorus</taxon>
    </lineage>
</organism>
<dbReference type="EMBL" id="JAUJYO010000017">
    <property type="protein sequence ID" value="KAK1292138.1"/>
    <property type="molecule type" value="Genomic_DNA"/>
</dbReference>
<dbReference type="Pfam" id="PF13963">
    <property type="entry name" value="Transpos_assoc"/>
    <property type="match status" value="1"/>
</dbReference>
<reference evidence="3" key="1">
    <citation type="journal article" date="2023" name="Nat. Commun.">
        <title>Diploid and tetraploid genomes of Acorus and the evolution of monocots.</title>
        <authorList>
            <person name="Ma L."/>
            <person name="Liu K.W."/>
            <person name="Li Z."/>
            <person name="Hsiao Y.Y."/>
            <person name="Qi Y."/>
            <person name="Fu T."/>
            <person name="Tang G.D."/>
            <person name="Zhang D."/>
            <person name="Sun W.H."/>
            <person name="Liu D.K."/>
            <person name="Li Y."/>
            <person name="Chen G.Z."/>
            <person name="Liu X.D."/>
            <person name="Liao X.Y."/>
            <person name="Jiang Y.T."/>
            <person name="Yu X."/>
            <person name="Hao Y."/>
            <person name="Huang J."/>
            <person name="Zhao X.W."/>
            <person name="Ke S."/>
            <person name="Chen Y.Y."/>
            <person name="Wu W.L."/>
            <person name="Hsu J.L."/>
            <person name="Lin Y.F."/>
            <person name="Huang M.D."/>
            <person name="Li C.Y."/>
            <person name="Huang L."/>
            <person name="Wang Z.W."/>
            <person name="Zhao X."/>
            <person name="Zhong W.Y."/>
            <person name="Peng D.H."/>
            <person name="Ahmad S."/>
            <person name="Lan S."/>
            <person name="Zhang J.S."/>
            <person name="Tsai W.C."/>
            <person name="Van de Peer Y."/>
            <person name="Liu Z.J."/>
        </authorList>
    </citation>
    <scope>NUCLEOTIDE SEQUENCE</scope>
    <source>
        <strain evidence="3">CP</strain>
    </source>
</reference>